<gene>
    <name evidence="1" type="ORF">BaRGS_00037609</name>
</gene>
<protein>
    <submittedName>
        <fullName evidence="1">Uncharacterized protein</fullName>
    </submittedName>
</protein>
<evidence type="ECO:0000313" key="1">
    <source>
        <dbReference type="EMBL" id="KAK7465239.1"/>
    </source>
</evidence>
<proteinExistence type="predicted"/>
<dbReference type="EMBL" id="JACVVK020000569">
    <property type="protein sequence ID" value="KAK7465239.1"/>
    <property type="molecule type" value="Genomic_DNA"/>
</dbReference>
<comment type="caution">
    <text evidence="1">The sequence shown here is derived from an EMBL/GenBank/DDBJ whole genome shotgun (WGS) entry which is preliminary data.</text>
</comment>
<dbReference type="AlphaFoldDB" id="A0ABD0J8R3"/>
<name>A0ABD0J8R3_9CAEN</name>
<dbReference type="Proteomes" id="UP001519460">
    <property type="component" value="Unassembled WGS sequence"/>
</dbReference>
<keyword evidence="2" id="KW-1185">Reference proteome</keyword>
<feature type="non-terminal residue" evidence="1">
    <location>
        <position position="1"/>
    </location>
</feature>
<sequence length="63" mass="7141">KVGPPPVASWDFLIWQSPPSGGGRHLWVSDSCQICRVLRVRQKLILSFTWGIDSWGELQTGKY</sequence>
<reference evidence="1 2" key="1">
    <citation type="journal article" date="2023" name="Sci. Data">
        <title>Genome assembly of the Korean intertidal mud-creeper Batillaria attramentaria.</title>
        <authorList>
            <person name="Patra A.K."/>
            <person name="Ho P.T."/>
            <person name="Jun S."/>
            <person name="Lee S.J."/>
            <person name="Kim Y."/>
            <person name="Won Y.J."/>
        </authorList>
    </citation>
    <scope>NUCLEOTIDE SEQUENCE [LARGE SCALE GENOMIC DNA]</scope>
    <source>
        <strain evidence="1">Wonlab-2016</strain>
    </source>
</reference>
<evidence type="ECO:0000313" key="2">
    <source>
        <dbReference type="Proteomes" id="UP001519460"/>
    </source>
</evidence>
<accession>A0ABD0J8R3</accession>
<organism evidence="1 2">
    <name type="scientific">Batillaria attramentaria</name>
    <dbReference type="NCBI Taxonomy" id="370345"/>
    <lineage>
        <taxon>Eukaryota</taxon>
        <taxon>Metazoa</taxon>
        <taxon>Spiralia</taxon>
        <taxon>Lophotrochozoa</taxon>
        <taxon>Mollusca</taxon>
        <taxon>Gastropoda</taxon>
        <taxon>Caenogastropoda</taxon>
        <taxon>Sorbeoconcha</taxon>
        <taxon>Cerithioidea</taxon>
        <taxon>Batillariidae</taxon>
        <taxon>Batillaria</taxon>
    </lineage>
</organism>